<gene>
    <name evidence="1" type="ORF">BECKDK2373C_GA0170839_101714</name>
</gene>
<accession>A0A450S5E3</accession>
<organism evidence="1">
    <name type="scientific">Candidatus Kentrum sp. DK</name>
    <dbReference type="NCBI Taxonomy" id="2126562"/>
    <lineage>
        <taxon>Bacteria</taxon>
        <taxon>Pseudomonadati</taxon>
        <taxon>Pseudomonadota</taxon>
        <taxon>Gammaproteobacteria</taxon>
        <taxon>Candidatus Kentrum</taxon>
    </lineage>
</organism>
<sequence length="278" mass="32111">MRDMDVLFNELSLTGQFLDQNDFAKNGLRPLIGVLKEMEGFSTLLLKKSDVWERMVTPTGTLHSLLVDRTFDGGRLLKSKIEKLTKEPFWDSDSKQRPDSTYLLNGSDIRGSSPAEACERDKVIVSFLSSPTSSDPLPIAWNGVDVPLLNLIRPGRLTEFLWDKKKISFEAYLKARFSGGKLDFSRVDGKMRLCDIQPAEQSLFISTFKKFEGLNWERIHTDTGLDYKEYHGNIDQRYRDRKTYKFRVSRKFRCHGYREEDSFVVIGLETDHKFSDRG</sequence>
<reference evidence="1" key="1">
    <citation type="submission" date="2019-02" db="EMBL/GenBank/DDBJ databases">
        <authorList>
            <person name="Gruber-Vodicka R. H."/>
            <person name="Seah K. B. B."/>
        </authorList>
    </citation>
    <scope>NUCLEOTIDE SEQUENCE</scope>
    <source>
        <strain evidence="1">BECK_DK161</strain>
    </source>
</reference>
<evidence type="ECO:0000313" key="1">
    <source>
        <dbReference type="EMBL" id="VFJ47109.1"/>
    </source>
</evidence>
<protein>
    <submittedName>
        <fullName evidence="1">Uncharacterized protein</fullName>
    </submittedName>
</protein>
<dbReference type="AlphaFoldDB" id="A0A450S5E3"/>
<proteinExistence type="predicted"/>
<dbReference type="EMBL" id="CAADEY010000017">
    <property type="protein sequence ID" value="VFJ47109.1"/>
    <property type="molecule type" value="Genomic_DNA"/>
</dbReference>
<name>A0A450S5E3_9GAMM</name>